<organism evidence="1 2">
    <name type="scientific">Zarea fungicola</name>
    <dbReference type="NCBI Taxonomy" id="93591"/>
    <lineage>
        <taxon>Eukaryota</taxon>
        <taxon>Fungi</taxon>
        <taxon>Dikarya</taxon>
        <taxon>Ascomycota</taxon>
        <taxon>Pezizomycotina</taxon>
        <taxon>Sordariomycetes</taxon>
        <taxon>Hypocreomycetidae</taxon>
        <taxon>Hypocreales</taxon>
        <taxon>Cordycipitaceae</taxon>
        <taxon>Zarea</taxon>
    </lineage>
</organism>
<sequence>MPSSLASSLHTDASLEPEDFIDSRFPSRPVSYHESDVPIFSQQDYPWHLQPLPGFPTPHVQSVKGTHGDLLVPSALIPDTSSIQGHLNFQPTDRRDKGGPFTPCQLSGSLPAALDLCHDFRPVIQRTDSTSSLEMTRKAARASRFRPTRAAIAPPQMDAGVKKTRKGQLWLSSSQRNSLALSPYGSNVEASPDAKWHIHAPAKDAVKCNDGPLSSEDEDSHYIPRNEAKELPFACPFFRRWPTRYVDCVNRKLTRIQDVKRHLYRRHSQSPFYCPTCFRQFPSPNPRDEHIREGSCTPAIASSKCIDAISAEVRNSLKHYFTQKVSPMEKWYGMWDLIFPGEKPPESPYFGGMVSETLSMLRDLCKNESQLFIPDTVIFSPTKPITKEDLQTMMIQMVDRVHDHFKGGLPQTRDSTSGGLVSRTGRMVERSSVNGEPGPLLGGELMGDELTSAFGIWGAPFPGIPPPTSSTAGRPDSGPSSCFDSSELFDESLFTGQNWMTPPSVNQLLNGFQ</sequence>
<evidence type="ECO:0000313" key="2">
    <source>
        <dbReference type="Proteomes" id="UP001143910"/>
    </source>
</evidence>
<comment type="caution">
    <text evidence="1">The sequence shown here is derived from an EMBL/GenBank/DDBJ whole genome shotgun (WGS) entry which is preliminary data.</text>
</comment>
<reference evidence="1" key="1">
    <citation type="submission" date="2022-08" db="EMBL/GenBank/DDBJ databases">
        <title>Genome Sequence of Lecanicillium fungicola.</title>
        <authorList>
            <person name="Buettner E."/>
        </authorList>
    </citation>
    <scope>NUCLEOTIDE SEQUENCE</scope>
    <source>
        <strain evidence="1">Babe33</strain>
    </source>
</reference>
<accession>A0ACC1NQG7</accession>
<evidence type="ECO:0000313" key="1">
    <source>
        <dbReference type="EMBL" id="KAJ2981525.1"/>
    </source>
</evidence>
<name>A0ACC1NQG7_9HYPO</name>
<keyword evidence="2" id="KW-1185">Reference proteome</keyword>
<dbReference type="Proteomes" id="UP001143910">
    <property type="component" value="Unassembled WGS sequence"/>
</dbReference>
<gene>
    <name evidence="1" type="ORF">NQ176_g1972</name>
</gene>
<proteinExistence type="predicted"/>
<dbReference type="EMBL" id="JANJQO010000125">
    <property type="protein sequence ID" value="KAJ2981525.1"/>
    <property type="molecule type" value="Genomic_DNA"/>
</dbReference>
<protein>
    <submittedName>
        <fullName evidence="1">Uncharacterized protein</fullName>
    </submittedName>
</protein>